<name>A0A250ITX6_9BACT</name>
<evidence type="ECO:0000313" key="4">
    <source>
        <dbReference type="Proteomes" id="UP000217257"/>
    </source>
</evidence>
<evidence type="ECO:0000256" key="2">
    <source>
        <dbReference type="SAM" id="Coils"/>
    </source>
</evidence>
<dbReference type="GO" id="GO:0015562">
    <property type="term" value="F:efflux transmembrane transporter activity"/>
    <property type="evidence" value="ECO:0007669"/>
    <property type="project" value="InterPro"/>
</dbReference>
<feature type="coiled-coil region" evidence="2">
    <location>
        <begin position="220"/>
        <end position="250"/>
    </location>
</feature>
<organism evidence="3 4">
    <name type="scientific">Cystobacter fuscus</name>
    <dbReference type="NCBI Taxonomy" id="43"/>
    <lineage>
        <taxon>Bacteria</taxon>
        <taxon>Pseudomonadati</taxon>
        <taxon>Myxococcota</taxon>
        <taxon>Myxococcia</taxon>
        <taxon>Myxococcales</taxon>
        <taxon>Cystobacterineae</taxon>
        <taxon>Archangiaceae</taxon>
        <taxon>Cystobacter</taxon>
    </lineage>
</organism>
<dbReference type="EMBL" id="CP022098">
    <property type="protein sequence ID" value="ATB35205.1"/>
    <property type="molecule type" value="Genomic_DNA"/>
</dbReference>
<comment type="similarity">
    <text evidence="1">Belongs to the outer membrane factor (OMF) (TC 1.B.17) family.</text>
</comment>
<sequence>MAAPALAARSLTLDESVALALERSPRLVSARADAAAARARLRGASLLSQANPELQGSVGPRLKDTGGNSIDVGVGLSQRLEVFGQRGARKESAEAQLTASDARLEALRVQLASEVREAFARALAAEQLALLAGEGRSLAEQSLKAAGERRAAGAASLIEVNTARVELGRAAREVALVAQRRIVALAEFRLLLGLEPSEELVLQGGLRPGSPAPLPLDALVERALARRADVKAARSELEAARAEATLAAREALPTPRLGASYSREEGANIIQGTLGIELPFFNRNQAARGVGAARVAQAEASLEATERLVRSEVGLALERHRVASAAAEVFNEEVLAALQQNLELVNEAYRSGKVDFLQLLLIRRDALDARRGYIETLEELANADAQLKRAVGSIQ</sequence>
<proteinExistence type="inferred from homology"/>
<dbReference type="SUPFAM" id="SSF56954">
    <property type="entry name" value="Outer membrane efflux proteins (OEP)"/>
    <property type="match status" value="1"/>
</dbReference>
<accession>A0A250ITX6</accession>
<gene>
    <name evidence="3" type="ORF">CYFUS_000617</name>
</gene>
<evidence type="ECO:0000256" key="1">
    <source>
        <dbReference type="ARBA" id="ARBA00007613"/>
    </source>
</evidence>
<dbReference type="AlphaFoldDB" id="A0A250ITX6"/>
<dbReference type="Pfam" id="PF02321">
    <property type="entry name" value="OEP"/>
    <property type="match status" value="2"/>
</dbReference>
<dbReference type="PANTHER" id="PTHR30203">
    <property type="entry name" value="OUTER MEMBRANE CATION EFFLUX PROTEIN"/>
    <property type="match status" value="1"/>
</dbReference>
<dbReference type="InterPro" id="IPR003423">
    <property type="entry name" value="OMP_efflux"/>
</dbReference>
<dbReference type="Proteomes" id="UP000217257">
    <property type="component" value="Chromosome"/>
</dbReference>
<reference evidence="3 4" key="1">
    <citation type="submission" date="2017-06" db="EMBL/GenBank/DDBJ databases">
        <title>Sequencing and comparative analysis of myxobacterial genomes.</title>
        <authorList>
            <person name="Rupp O."/>
            <person name="Goesmann A."/>
            <person name="Sogaard-Andersen L."/>
        </authorList>
    </citation>
    <scope>NUCLEOTIDE SEQUENCE [LARGE SCALE GENOMIC DNA]</scope>
    <source>
        <strain evidence="3 4">DSM 52655</strain>
    </source>
</reference>
<evidence type="ECO:0000313" key="3">
    <source>
        <dbReference type="EMBL" id="ATB35205.1"/>
    </source>
</evidence>
<dbReference type="KEGG" id="cfus:CYFUS_000617"/>
<dbReference type="PANTHER" id="PTHR30203:SF24">
    <property type="entry name" value="BLR4935 PROTEIN"/>
    <property type="match status" value="1"/>
</dbReference>
<dbReference type="InterPro" id="IPR010131">
    <property type="entry name" value="MdtP/NodT-like"/>
</dbReference>
<protein>
    <submittedName>
        <fullName evidence="3">Outer membrane efflux protein</fullName>
    </submittedName>
</protein>
<dbReference type="Gene3D" id="1.20.1600.10">
    <property type="entry name" value="Outer membrane efflux proteins (OEP)"/>
    <property type="match status" value="1"/>
</dbReference>
<keyword evidence="2" id="KW-0175">Coiled coil</keyword>